<dbReference type="EMBL" id="NXLQ01000001">
    <property type="protein sequence ID" value="RDU67707.1"/>
    <property type="molecule type" value="Genomic_DNA"/>
</dbReference>
<keyword evidence="2" id="KW-1185">Reference proteome</keyword>
<dbReference type="AlphaFoldDB" id="A0A3D8IQY0"/>
<name>A0A3D8IQY0_9HELI</name>
<gene>
    <name evidence="1" type="ORF">CQA53_00585</name>
</gene>
<dbReference type="Proteomes" id="UP000256379">
    <property type="component" value="Unassembled WGS sequence"/>
</dbReference>
<protein>
    <recommendedName>
        <fullName evidence="3">Outer membrane family protein</fullName>
    </recommendedName>
</protein>
<proteinExistence type="predicted"/>
<organism evidence="1 2">
    <name type="scientific">Helicobacter didelphidarum</name>
    <dbReference type="NCBI Taxonomy" id="2040648"/>
    <lineage>
        <taxon>Bacteria</taxon>
        <taxon>Pseudomonadati</taxon>
        <taxon>Campylobacterota</taxon>
        <taxon>Epsilonproteobacteria</taxon>
        <taxon>Campylobacterales</taxon>
        <taxon>Helicobacteraceae</taxon>
        <taxon>Helicobacter</taxon>
    </lineage>
</organism>
<comment type="caution">
    <text evidence="1">The sequence shown here is derived from an EMBL/GenBank/DDBJ whole genome shotgun (WGS) entry which is preliminary data.</text>
</comment>
<evidence type="ECO:0000313" key="1">
    <source>
        <dbReference type="EMBL" id="RDU67707.1"/>
    </source>
</evidence>
<evidence type="ECO:0000313" key="2">
    <source>
        <dbReference type="Proteomes" id="UP000256379"/>
    </source>
</evidence>
<dbReference type="OrthoDB" id="5319022at2"/>
<sequence>MKKWCFTFGILPFSLDAAAPESYTRESAAKTWADFFWYKASHEVSASLFYQQTFGDDLTYFDATFLGYYATGRLYGFKAAAGLLVAAPIFVATNGTSETYNDVKQIFLFNTIYGDYINEKLKLSMIAGRYKAKEEWNTFYSQGFGITYDGFLHTSLNLTASYGSAMVIDEFVTPFRTDLSSFGTYFLRGTFELPYHIELQPYVYATGFFTAFGMKAQMAYHVAQDVEMETKLHILGYSKYYAHTFPANVNHKFELAAEAGLANQNMAGIAWLEQELIYLDLLEAKVGVIGTSQAGAELIDYYGHTTPFEYNVGMFWGNAVTIYGATGFNWNHIFEIEAGVRGSFLPTGNIVSFEIKGLVDFPIWRQRVGNQYRTFMKGKLGLSAIGVYNDTPAINFYGGNNYTLLRAFIRISI</sequence>
<accession>A0A3D8IQY0</accession>
<evidence type="ECO:0008006" key="3">
    <source>
        <dbReference type="Google" id="ProtNLM"/>
    </source>
</evidence>
<reference evidence="1 2" key="1">
    <citation type="submission" date="2018-04" db="EMBL/GenBank/DDBJ databases">
        <title>Novel Campyloabacter and Helicobacter Species and Strains.</title>
        <authorList>
            <person name="Mannion A.J."/>
            <person name="Shen Z."/>
            <person name="Fox J.G."/>
        </authorList>
    </citation>
    <scope>NUCLEOTIDE SEQUENCE [LARGE SCALE GENOMIC DNA]</scope>
    <source>
        <strain evidence="1 2">MIT 17-337</strain>
    </source>
</reference>